<dbReference type="InterPro" id="IPR000860">
    <property type="entry name" value="HemC"/>
</dbReference>
<organism evidence="11 12">
    <name type="scientific">Nephila pilipes</name>
    <name type="common">Giant wood spider</name>
    <name type="synonym">Nephila maculata</name>
    <dbReference type="NCBI Taxonomy" id="299642"/>
    <lineage>
        <taxon>Eukaryota</taxon>
        <taxon>Metazoa</taxon>
        <taxon>Ecdysozoa</taxon>
        <taxon>Arthropoda</taxon>
        <taxon>Chelicerata</taxon>
        <taxon>Arachnida</taxon>
        <taxon>Araneae</taxon>
        <taxon>Araneomorphae</taxon>
        <taxon>Entelegynae</taxon>
        <taxon>Araneoidea</taxon>
        <taxon>Nephilidae</taxon>
        <taxon>Nephila</taxon>
    </lineage>
</organism>
<keyword evidence="6" id="KW-0627">Porphyrin biosynthesis</keyword>
<comment type="pathway">
    <text evidence="2">Porphyrin-containing compound metabolism; protoporphyrin-IX biosynthesis; coproporphyrinogen-III from 5-aminolevulinate: step 2/4.</text>
</comment>
<sequence>MDEIYSDGPSQKKRKVENGSQMISKEKHDNGDNLKSIENGYQQAKTVMHENVGILQKVRIGSRKSQLALFQTNFVADLLKKHYSSIKYDIVSMSTIGDKILDVALSKIGEKSLFTKELEIALEKQEVHMVVHSLKDLPTTLPSGMVIGAICKRENPFDVVVFSPDYNGMDLKDLPEGSVIGTSSLRRIAQLKKLLPKLQFENIRGNLNTRFRKLDEDKTYAALILAAAGVIRLDLEHRIQQILTPEECLYAVGQGALAIECKDNDLSTIKLLSKISDEATTLCCIAERAFMKALEGGCSVPIGVYSKLKDKKLTLRGGVFSLDGSKSIIEEMTSEIYCEKHGIVQTHYAGIIAPHLPHHILSAAENLGKELAKKFIQKGAGDILKEARTTNALLPPPKT</sequence>
<evidence type="ECO:0000256" key="5">
    <source>
        <dbReference type="ARBA" id="ARBA00022679"/>
    </source>
</evidence>
<dbReference type="Pfam" id="PF03900">
    <property type="entry name" value="Porphobil_deamC"/>
    <property type="match status" value="1"/>
</dbReference>
<dbReference type="Gene3D" id="3.40.190.10">
    <property type="entry name" value="Periplasmic binding protein-like II"/>
    <property type="match status" value="2"/>
</dbReference>
<dbReference type="InterPro" id="IPR022418">
    <property type="entry name" value="Porphobilinogen_deaminase_C"/>
</dbReference>
<evidence type="ECO:0000313" key="11">
    <source>
        <dbReference type="EMBL" id="GFS93764.1"/>
    </source>
</evidence>
<name>A0A8X6TCJ6_NEPPI</name>
<keyword evidence="12" id="KW-1185">Reference proteome</keyword>
<dbReference type="GO" id="GO:0006783">
    <property type="term" value="P:heme biosynthetic process"/>
    <property type="evidence" value="ECO:0007669"/>
    <property type="project" value="TreeGrafter"/>
</dbReference>
<reference evidence="11" key="1">
    <citation type="submission" date="2020-08" db="EMBL/GenBank/DDBJ databases">
        <title>Multicomponent nature underlies the extraordinary mechanical properties of spider dragline silk.</title>
        <authorList>
            <person name="Kono N."/>
            <person name="Nakamura H."/>
            <person name="Mori M."/>
            <person name="Yoshida Y."/>
            <person name="Ohtoshi R."/>
            <person name="Malay A.D."/>
            <person name="Moran D.A.P."/>
            <person name="Tomita M."/>
            <person name="Numata K."/>
            <person name="Arakawa K."/>
        </authorList>
    </citation>
    <scope>NUCLEOTIDE SEQUENCE</scope>
</reference>
<dbReference type="GO" id="GO:0005737">
    <property type="term" value="C:cytoplasm"/>
    <property type="evidence" value="ECO:0007669"/>
    <property type="project" value="TreeGrafter"/>
</dbReference>
<dbReference type="FunFam" id="3.40.190.10:FF:000260">
    <property type="entry name" value="Porphobilinogen deaminase"/>
    <property type="match status" value="1"/>
</dbReference>
<dbReference type="NCBIfam" id="TIGR00212">
    <property type="entry name" value="hemC"/>
    <property type="match status" value="1"/>
</dbReference>
<evidence type="ECO:0000256" key="2">
    <source>
        <dbReference type="ARBA" id="ARBA00004735"/>
    </source>
</evidence>
<evidence type="ECO:0000259" key="9">
    <source>
        <dbReference type="Pfam" id="PF01379"/>
    </source>
</evidence>
<comment type="similarity">
    <text evidence="3">Belongs to the HMBS family.</text>
</comment>
<evidence type="ECO:0000259" key="10">
    <source>
        <dbReference type="Pfam" id="PF03900"/>
    </source>
</evidence>
<dbReference type="InterPro" id="IPR022417">
    <property type="entry name" value="Porphobilin_deaminase_N"/>
</dbReference>
<evidence type="ECO:0000256" key="3">
    <source>
        <dbReference type="ARBA" id="ARBA00005638"/>
    </source>
</evidence>
<dbReference type="InterPro" id="IPR036803">
    <property type="entry name" value="Porphobilinogen_deaminase_C_sf"/>
</dbReference>
<accession>A0A8X6TCJ6</accession>
<dbReference type="PANTHER" id="PTHR11557:SF0">
    <property type="entry name" value="PORPHOBILINOGEN DEAMINASE"/>
    <property type="match status" value="1"/>
</dbReference>
<dbReference type="GO" id="GO:0004418">
    <property type="term" value="F:hydroxymethylbilane synthase activity"/>
    <property type="evidence" value="ECO:0007669"/>
    <property type="project" value="UniProtKB-EC"/>
</dbReference>
<dbReference type="EC" id="2.5.1.61" evidence="4"/>
<dbReference type="InterPro" id="IPR022419">
    <property type="entry name" value="Porphobilin_deaminase_cofac_BS"/>
</dbReference>
<keyword evidence="5" id="KW-0808">Transferase</keyword>
<dbReference type="PRINTS" id="PR00151">
    <property type="entry name" value="PORPHBDMNASE"/>
</dbReference>
<gene>
    <name evidence="11" type="primary">HMBS</name>
    <name evidence="11" type="ORF">NPIL_236431</name>
</gene>
<dbReference type="SUPFAM" id="SSF54782">
    <property type="entry name" value="Porphobilinogen deaminase (hydroxymethylbilane synthase), C-terminal domain"/>
    <property type="match status" value="1"/>
</dbReference>
<dbReference type="Proteomes" id="UP000887013">
    <property type="component" value="Unassembled WGS sequence"/>
</dbReference>
<feature type="region of interest" description="Disordered" evidence="8">
    <location>
        <begin position="1"/>
        <end position="36"/>
    </location>
</feature>
<evidence type="ECO:0000256" key="1">
    <source>
        <dbReference type="ARBA" id="ARBA00001916"/>
    </source>
</evidence>
<dbReference type="FunFam" id="3.40.190.10:FF:000005">
    <property type="entry name" value="Porphobilinogen deaminase"/>
    <property type="match status" value="1"/>
</dbReference>
<evidence type="ECO:0000256" key="8">
    <source>
        <dbReference type="SAM" id="MobiDB-lite"/>
    </source>
</evidence>
<dbReference type="CDD" id="cd13645">
    <property type="entry name" value="PBP2_HuPBGD_like"/>
    <property type="match status" value="1"/>
</dbReference>
<dbReference type="Pfam" id="PF01379">
    <property type="entry name" value="Porphobil_deam"/>
    <property type="match status" value="1"/>
</dbReference>
<dbReference type="EMBL" id="BMAW01053966">
    <property type="protein sequence ID" value="GFS93764.1"/>
    <property type="molecule type" value="Genomic_DNA"/>
</dbReference>
<dbReference type="AlphaFoldDB" id="A0A8X6TCJ6"/>
<evidence type="ECO:0000256" key="7">
    <source>
        <dbReference type="ARBA" id="ARBA00033064"/>
    </source>
</evidence>
<evidence type="ECO:0000313" key="12">
    <source>
        <dbReference type="Proteomes" id="UP000887013"/>
    </source>
</evidence>
<protein>
    <recommendedName>
        <fullName evidence="4">hydroxymethylbilane synthase</fullName>
        <ecNumber evidence="4">2.5.1.61</ecNumber>
    </recommendedName>
    <alternativeName>
        <fullName evidence="7">Hydroxymethylbilane synthase</fullName>
    </alternativeName>
</protein>
<dbReference type="SUPFAM" id="SSF53850">
    <property type="entry name" value="Periplasmic binding protein-like II"/>
    <property type="match status" value="1"/>
</dbReference>
<evidence type="ECO:0000256" key="4">
    <source>
        <dbReference type="ARBA" id="ARBA00012655"/>
    </source>
</evidence>
<evidence type="ECO:0000256" key="6">
    <source>
        <dbReference type="ARBA" id="ARBA00023244"/>
    </source>
</evidence>
<feature type="domain" description="Porphobilinogen deaminase N-terminal" evidence="9">
    <location>
        <begin position="58"/>
        <end position="268"/>
    </location>
</feature>
<comment type="cofactor">
    <cofactor evidence="1">
        <name>dipyrromethane</name>
        <dbReference type="ChEBI" id="CHEBI:60342"/>
    </cofactor>
</comment>
<dbReference type="PANTHER" id="PTHR11557">
    <property type="entry name" value="PORPHOBILINOGEN DEAMINASE"/>
    <property type="match status" value="1"/>
</dbReference>
<comment type="caution">
    <text evidence="11">The sequence shown here is derived from an EMBL/GenBank/DDBJ whole genome shotgun (WGS) entry which is preliminary data.</text>
</comment>
<dbReference type="HAMAP" id="MF_00260">
    <property type="entry name" value="Porphobil_deam"/>
    <property type="match status" value="1"/>
</dbReference>
<dbReference type="OrthoDB" id="564646at2759"/>
<dbReference type="PROSITE" id="PS00533">
    <property type="entry name" value="PORPHOBILINOGEN_DEAM"/>
    <property type="match status" value="1"/>
</dbReference>
<feature type="domain" description="Porphobilinogen deaminase C-terminal" evidence="10">
    <location>
        <begin position="282"/>
        <end position="339"/>
    </location>
</feature>
<proteinExistence type="inferred from homology"/>
<dbReference type="Gene3D" id="3.30.160.40">
    <property type="entry name" value="Porphobilinogen deaminase, C-terminal domain"/>
    <property type="match status" value="1"/>
</dbReference>